<reference evidence="2" key="1">
    <citation type="journal article" date="2020" name="Microb. Genom.">
        <title>Genetic diversity of clinical and environmental Mucorales isolates obtained from an investigation of mucormycosis cases among solid organ transplant recipients.</title>
        <authorList>
            <person name="Nguyen M.H."/>
            <person name="Kaul D."/>
            <person name="Muto C."/>
            <person name="Cheng S.J."/>
            <person name="Richter R.A."/>
            <person name="Bruno V.M."/>
            <person name="Liu G."/>
            <person name="Beyhan S."/>
            <person name="Sundermann A.J."/>
            <person name="Mounaud S."/>
            <person name="Pasculle A.W."/>
            <person name="Nierman W.C."/>
            <person name="Driscoll E."/>
            <person name="Cumbie R."/>
            <person name="Clancy C.J."/>
            <person name="Dupont C.L."/>
        </authorList>
    </citation>
    <scope>NUCLEOTIDE SEQUENCE</scope>
    <source>
        <strain evidence="2">GL11</strain>
    </source>
</reference>
<gene>
    <name evidence="2" type="ORF">G6F64_012114</name>
</gene>
<dbReference type="EMBL" id="JAANQT010003401">
    <property type="protein sequence ID" value="KAG1301085.1"/>
    <property type="molecule type" value="Genomic_DNA"/>
</dbReference>
<comment type="caution">
    <text evidence="2">The sequence shown here is derived from an EMBL/GenBank/DDBJ whole genome shotgun (WGS) entry which is preliminary data.</text>
</comment>
<dbReference type="OrthoDB" id="2276628at2759"/>
<sequence>MTDENVSRQYTEEQLFALFEQWSLYYKPQSNEEEDEYHLPMDITNILETTPTNQLKENFKKFKRGLRRYRHDEWTTSEEINKQFIPKLKKHTVDTFQVVNTIYKHSENTRTMARAATELYEQLQYIQTATTTVNPMELAKIQSECREAAKRLAVYGWASARTQDHQATEFAAKAIRVPQNIYMDYLPEEGKKRQAFSKEFVMEYNQVSHQNALNRAAINNKPTGSGSRYGNGNRGRGGFSSYGRPFLRGRGRGRPGFAPTSDSNNRPYNTNYNHQQPEQQ</sequence>
<evidence type="ECO:0000313" key="3">
    <source>
        <dbReference type="Proteomes" id="UP000716291"/>
    </source>
</evidence>
<accession>A0A9P6WXZ8</accession>
<name>A0A9P6WXZ8_RHIOR</name>
<evidence type="ECO:0000256" key="1">
    <source>
        <dbReference type="SAM" id="MobiDB-lite"/>
    </source>
</evidence>
<keyword evidence="3" id="KW-1185">Reference proteome</keyword>
<proteinExistence type="predicted"/>
<feature type="compositionally biased region" description="Polar residues" evidence="1">
    <location>
        <begin position="260"/>
        <end position="280"/>
    </location>
</feature>
<dbReference type="Proteomes" id="UP000716291">
    <property type="component" value="Unassembled WGS sequence"/>
</dbReference>
<organism evidence="2 3">
    <name type="scientific">Rhizopus oryzae</name>
    <name type="common">Mucormycosis agent</name>
    <name type="synonym">Rhizopus arrhizus var. delemar</name>
    <dbReference type="NCBI Taxonomy" id="64495"/>
    <lineage>
        <taxon>Eukaryota</taxon>
        <taxon>Fungi</taxon>
        <taxon>Fungi incertae sedis</taxon>
        <taxon>Mucoromycota</taxon>
        <taxon>Mucoromycotina</taxon>
        <taxon>Mucoromycetes</taxon>
        <taxon>Mucorales</taxon>
        <taxon>Mucorineae</taxon>
        <taxon>Rhizopodaceae</taxon>
        <taxon>Rhizopus</taxon>
    </lineage>
</organism>
<evidence type="ECO:0000313" key="2">
    <source>
        <dbReference type="EMBL" id="KAG1301085.1"/>
    </source>
</evidence>
<protein>
    <submittedName>
        <fullName evidence="2">Uncharacterized protein</fullName>
    </submittedName>
</protein>
<feature type="compositionally biased region" description="Gly residues" evidence="1">
    <location>
        <begin position="227"/>
        <end position="240"/>
    </location>
</feature>
<dbReference type="AlphaFoldDB" id="A0A9P6WXZ8"/>
<feature type="region of interest" description="Disordered" evidence="1">
    <location>
        <begin position="215"/>
        <end position="280"/>
    </location>
</feature>